<dbReference type="STRING" id="1646377.BS640_09225"/>
<evidence type="ECO:0000259" key="6">
    <source>
        <dbReference type="PROSITE" id="PS51184"/>
    </source>
</evidence>
<dbReference type="InterPro" id="IPR039994">
    <property type="entry name" value="NO66-like"/>
</dbReference>
<dbReference type="GO" id="GO:0016706">
    <property type="term" value="F:2-oxoglutarate-dependent dioxygenase activity"/>
    <property type="evidence" value="ECO:0007669"/>
    <property type="project" value="TreeGrafter"/>
</dbReference>
<keyword evidence="8" id="KW-1185">Reference proteome</keyword>
<evidence type="ECO:0000256" key="4">
    <source>
        <dbReference type="ARBA" id="ARBA00023002"/>
    </source>
</evidence>
<keyword evidence="7" id="KW-0687">Ribonucleoprotein</keyword>
<keyword evidence="2" id="KW-0479">Metal-binding</keyword>
<dbReference type="AlphaFoldDB" id="A0A1X0WGC6"/>
<dbReference type="Pfam" id="PF08007">
    <property type="entry name" value="JmjC_2"/>
    <property type="match status" value="1"/>
</dbReference>
<evidence type="ECO:0000256" key="5">
    <source>
        <dbReference type="ARBA" id="ARBA00023004"/>
    </source>
</evidence>
<dbReference type="SUPFAM" id="SSF51197">
    <property type="entry name" value="Clavaminate synthase-like"/>
    <property type="match status" value="1"/>
</dbReference>
<dbReference type="GO" id="GO:0046872">
    <property type="term" value="F:metal ion binding"/>
    <property type="evidence" value="ECO:0007669"/>
    <property type="project" value="UniProtKB-KW"/>
</dbReference>
<dbReference type="PANTHER" id="PTHR13096">
    <property type="entry name" value="MINA53 MYC INDUCED NUCLEAR ANTIGEN"/>
    <property type="match status" value="1"/>
</dbReference>
<comment type="caution">
    <text evidence="7">The sequence shown here is derived from an EMBL/GenBank/DDBJ whole genome shotgun (WGS) entry which is preliminary data.</text>
</comment>
<accession>A0A1X0WGC6</accession>
<evidence type="ECO:0000256" key="1">
    <source>
        <dbReference type="ARBA" id="ARBA00001954"/>
    </source>
</evidence>
<dbReference type="Gene3D" id="2.60.120.650">
    <property type="entry name" value="Cupin"/>
    <property type="match status" value="1"/>
</dbReference>
<evidence type="ECO:0000313" key="7">
    <source>
        <dbReference type="EMBL" id="ORJ25825.1"/>
    </source>
</evidence>
<keyword evidence="5" id="KW-0408">Iron</keyword>
<name>A0A1X0WGC6_9GAMM</name>
<evidence type="ECO:0000256" key="2">
    <source>
        <dbReference type="ARBA" id="ARBA00022723"/>
    </source>
</evidence>
<evidence type="ECO:0000256" key="3">
    <source>
        <dbReference type="ARBA" id="ARBA00022964"/>
    </source>
</evidence>
<feature type="domain" description="JmjC" evidence="6">
    <location>
        <begin position="92"/>
        <end position="219"/>
    </location>
</feature>
<dbReference type="RefSeq" id="WP_017491955.1">
    <property type="nucleotide sequence ID" value="NZ_CAUQAZ010000086.1"/>
</dbReference>
<sequence>MDYQLDLDWDDFLANYWQKRPVLLKRGFKNFIDPISPDELAGLAMENEVDSRLVSHDKGRWQVSHGPFESYDHLGENNWSILVQAVDHWHEPSSHLMRPFRQIPDWRMDDLMISFSVPGGGVGPHLDQYDVFIIQGTGRRRWRVGEKIPMKQHTPHPDLLQVEPFDAIIDEEMEPGDIIYIPPGFPHEGYSLENALNYSVGFRAPNSREMISSFADYALSRELGSKRYSDPTLVKRDHPAEIQQHELDGLRNMMLDLVNNQEHFNSWFGEFISQSRHELDVAPPEPPYQPGEVYELLESGETLQRLGGLRVLHVGDRCYVNGEAIVTEQTAAADALSRNLTVTHAMLGDALEDPSFLAALCALVNNGYWYFND</sequence>
<dbReference type="PANTHER" id="PTHR13096:SF8">
    <property type="entry name" value="RIBOSOMAL OXYGENASE 1"/>
    <property type="match status" value="1"/>
</dbReference>
<comment type="cofactor">
    <cofactor evidence="1">
        <name>Fe(2+)</name>
        <dbReference type="ChEBI" id="CHEBI:29033"/>
    </cofactor>
</comment>
<organism evidence="7 8">
    <name type="scientific">Rouxiella badensis</name>
    <dbReference type="NCBI Taxonomy" id="1646377"/>
    <lineage>
        <taxon>Bacteria</taxon>
        <taxon>Pseudomonadati</taxon>
        <taxon>Pseudomonadota</taxon>
        <taxon>Gammaproteobacteria</taxon>
        <taxon>Enterobacterales</taxon>
        <taxon>Yersiniaceae</taxon>
        <taxon>Rouxiella</taxon>
    </lineage>
</organism>
<dbReference type="InterPro" id="IPR003347">
    <property type="entry name" value="JmjC_dom"/>
</dbReference>
<reference evidence="7 8" key="1">
    <citation type="journal article" date="2017" name="Int. J. Syst. Evol. Microbiol.">
        <title>Rouxiella badensis sp. nov. and Rouxiella silvae sp. nov. isolated from peat bog soil in Germany and emendation of the genus description.</title>
        <authorList>
            <person name="Le Fleche-Mateos A."/>
            <person name="Kugler J.H."/>
            <person name="Hansen S.H."/>
            <person name="Syldatk C."/>
            <person name="Hausmann R."/>
            <person name="Lomprez F."/>
            <person name="Vandenbogaert M."/>
            <person name="Manuguerra J.C."/>
            <person name="Grimont P.A."/>
        </authorList>
    </citation>
    <scope>NUCLEOTIDE SEQUENCE [LARGE SCALE GENOMIC DNA]</scope>
    <source>
        <strain evidence="7 8">DSM 100043</strain>
    </source>
</reference>
<dbReference type="Gene3D" id="3.40.366.30">
    <property type="entry name" value="50S ribosomal protein L16 arginine hydroxylase, Chain A, Domain 2"/>
    <property type="match status" value="1"/>
</dbReference>
<dbReference type="Proteomes" id="UP000192536">
    <property type="component" value="Unassembled WGS sequence"/>
</dbReference>
<dbReference type="GO" id="GO:0005840">
    <property type="term" value="C:ribosome"/>
    <property type="evidence" value="ECO:0007669"/>
    <property type="project" value="UniProtKB-KW"/>
</dbReference>
<dbReference type="PROSITE" id="PS51184">
    <property type="entry name" value="JMJC"/>
    <property type="match status" value="1"/>
</dbReference>
<keyword evidence="7" id="KW-0689">Ribosomal protein</keyword>
<evidence type="ECO:0000313" key="8">
    <source>
        <dbReference type="Proteomes" id="UP000192536"/>
    </source>
</evidence>
<gene>
    <name evidence="7" type="ORF">BS640_09225</name>
</gene>
<protein>
    <submittedName>
        <fullName evidence="7">50S ribosomal protein L16 arginine hydroxylase</fullName>
    </submittedName>
</protein>
<proteinExistence type="predicted"/>
<dbReference type="GeneID" id="93566701"/>
<keyword evidence="3" id="KW-0223">Dioxygenase</keyword>
<keyword evidence="4" id="KW-0560">Oxidoreductase</keyword>
<dbReference type="Pfam" id="PF20514">
    <property type="entry name" value="WHD_ROXA"/>
    <property type="match status" value="1"/>
</dbReference>
<dbReference type="EMBL" id="MRWE01000012">
    <property type="protein sequence ID" value="ORJ25825.1"/>
    <property type="molecule type" value="Genomic_DNA"/>
</dbReference>
<dbReference type="InterPro" id="IPR046799">
    <property type="entry name" value="ROXA-like_wH"/>
</dbReference>
<dbReference type="SMART" id="SM00558">
    <property type="entry name" value="JmjC"/>
    <property type="match status" value="1"/>
</dbReference>